<dbReference type="RefSeq" id="WP_117544071.1">
    <property type="nucleotide sequence ID" value="NZ_JBKUNB010000001.1"/>
</dbReference>
<name>A0A3E3I8R4_9FIRM</name>
<keyword evidence="5" id="KW-1185">Reference proteome</keyword>
<dbReference type="InterPro" id="IPR008756">
    <property type="entry name" value="Peptidase_M56"/>
</dbReference>
<organism evidence="4 5">
    <name type="scientific">Eisenbergiella massiliensis</name>
    <dbReference type="NCBI Taxonomy" id="1720294"/>
    <lineage>
        <taxon>Bacteria</taxon>
        <taxon>Bacillati</taxon>
        <taxon>Bacillota</taxon>
        <taxon>Clostridia</taxon>
        <taxon>Lachnospirales</taxon>
        <taxon>Lachnospiraceae</taxon>
        <taxon>Eisenbergiella</taxon>
    </lineage>
</organism>
<feature type="transmembrane region" description="Helical" evidence="1">
    <location>
        <begin position="350"/>
        <end position="371"/>
    </location>
</feature>
<keyword evidence="1" id="KW-1133">Transmembrane helix</keyword>
<dbReference type="InterPro" id="IPR052173">
    <property type="entry name" value="Beta-lactam_resp_regulator"/>
</dbReference>
<dbReference type="EMBL" id="QVLV01000003">
    <property type="protein sequence ID" value="RGE63454.1"/>
    <property type="molecule type" value="Genomic_DNA"/>
</dbReference>
<dbReference type="InterPro" id="IPR025164">
    <property type="entry name" value="Toastrack_DUF4097"/>
</dbReference>
<keyword evidence="1" id="KW-0472">Membrane</keyword>
<evidence type="ECO:0008006" key="6">
    <source>
        <dbReference type="Google" id="ProtNLM"/>
    </source>
</evidence>
<evidence type="ECO:0000313" key="4">
    <source>
        <dbReference type="EMBL" id="RGE63454.1"/>
    </source>
</evidence>
<evidence type="ECO:0000259" key="2">
    <source>
        <dbReference type="Pfam" id="PF05569"/>
    </source>
</evidence>
<dbReference type="Pfam" id="PF13349">
    <property type="entry name" value="DUF4097"/>
    <property type="match status" value="1"/>
</dbReference>
<reference evidence="4" key="1">
    <citation type="submission" date="2018-08" db="EMBL/GenBank/DDBJ databases">
        <title>A genome reference for cultivated species of the human gut microbiota.</title>
        <authorList>
            <person name="Zou Y."/>
            <person name="Xue W."/>
            <person name="Luo G."/>
        </authorList>
    </citation>
    <scope>NUCLEOTIDE SEQUENCE [LARGE SCALE GENOMIC DNA]</scope>
    <source>
        <strain evidence="4">TF05-5AC</strain>
    </source>
</reference>
<proteinExistence type="predicted"/>
<protein>
    <recommendedName>
        <fullName evidence="6">Peptidase M56 domain-containing protein</fullName>
    </recommendedName>
</protein>
<dbReference type="GeneID" id="97986388"/>
<dbReference type="PANTHER" id="PTHR34978:SF3">
    <property type="entry name" value="SLR0241 PROTEIN"/>
    <property type="match status" value="1"/>
</dbReference>
<dbReference type="Pfam" id="PF05569">
    <property type="entry name" value="Peptidase_M56"/>
    <property type="match status" value="1"/>
</dbReference>
<feature type="transmembrane region" description="Helical" evidence="1">
    <location>
        <begin position="38"/>
        <end position="55"/>
    </location>
</feature>
<dbReference type="PANTHER" id="PTHR34978">
    <property type="entry name" value="POSSIBLE SENSOR-TRANSDUCER PROTEIN BLAR"/>
    <property type="match status" value="1"/>
</dbReference>
<evidence type="ECO:0000256" key="1">
    <source>
        <dbReference type="SAM" id="Phobius"/>
    </source>
</evidence>
<feature type="transmembrane region" description="Helical" evidence="1">
    <location>
        <begin position="6"/>
        <end position="26"/>
    </location>
</feature>
<evidence type="ECO:0000259" key="3">
    <source>
        <dbReference type="Pfam" id="PF13349"/>
    </source>
</evidence>
<evidence type="ECO:0000313" key="5">
    <source>
        <dbReference type="Proteomes" id="UP000260812"/>
    </source>
</evidence>
<dbReference type="CDD" id="cd07341">
    <property type="entry name" value="M56_BlaR1_MecR1_like"/>
    <property type="match status" value="1"/>
</dbReference>
<sequence>MMNEFLLLLLSMSLSGTLLALLLFLLRPLLKRNLSRAWMYYIWCIVALRMLLPFAPRQNLVGSLLADPSAAMRQLSALSAFTEDTAPAALPSDQVLNNAVSKAFPEKASGSVKDAAQKPDTLSAAVPAALDSAPPALAAEPVSAVLFTLWLATAVFLFLHKAAASRAFLRKLYAASHAVTAQEITACYASVCRELSVRRPPRLLASPETDTAMLAGMLRPAVILPAAKEPDMRSLACILRHELIHYKRKDVWFKWIFQLTACIHFFNPVSHAVCREVSRCCELACDETVVKNMTPGERKAYGSTLLNALEARGPAHINPVSASLCGNAKFIKERLDTIKMSKKKTTLIKVLTPALTAGLCFGAFYLGAWAAPADPLQEESFLSGKNAVSPVSLTAASSLMPVSSQAPTATQQAQIPAGYTALRTESVSLEAVKELQLSLSYEDVTIYPSADNTLTYIFCGNNSWNYAENEIAALSLKDGTLVLESGVWNKAWSRLSYRKWQPKIFLYLPADLSADLSASIGSGSMKSTMAVTADTVALDTASGSMTFSDVNSRSGLVVSNGSGSTKTGSLTCTKAELDNSSGSLRMNAVNASMNGIISNGSGSLTAGNITVGTTAAAASDYQCIISNASGHMETGDVTVSGSLNLSTASGPAALGQVSAAAYTVSTASGSLKLTGLNGNGSLSCASGSIKAGTLIPTGPVSMDNGSGSIRASIPENTGLEFYAAHIGPGSINAFFPIPDKKSASAQSPVQYGNAPYFQITASTQTGSITLNKK</sequence>
<dbReference type="Gene3D" id="2.160.20.120">
    <property type="match status" value="1"/>
</dbReference>
<comment type="caution">
    <text evidence="4">The sequence shown here is derived from an EMBL/GenBank/DDBJ whole genome shotgun (WGS) entry which is preliminary data.</text>
</comment>
<feature type="domain" description="Peptidase M56" evidence="2">
    <location>
        <begin position="8"/>
        <end position="338"/>
    </location>
</feature>
<feature type="domain" description="DUF4097" evidence="3">
    <location>
        <begin position="607"/>
        <end position="770"/>
    </location>
</feature>
<keyword evidence="1" id="KW-0812">Transmembrane</keyword>
<feature type="transmembrane region" description="Helical" evidence="1">
    <location>
        <begin position="142"/>
        <end position="160"/>
    </location>
</feature>
<accession>A0A3E3I8R4</accession>
<dbReference type="AlphaFoldDB" id="A0A3E3I8R4"/>
<gene>
    <name evidence="4" type="ORF">DXC51_05700</name>
</gene>
<dbReference type="Proteomes" id="UP000260812">
    <property type="component" value="Unassembled WGS sequence"/>
</dbReference>